<dbReference type="InterPro" id="IPR007372">
    <property type="entry name" value="Lipid/polyisoprenoid-bd_YceI"/>
</dbReference>
<sequence>MRSLFYLAVLAPLMMLISLPAQAVTWVIDQEDSRVIFKYNYGVDQYEGEFKNVEAIFEIDPMSPGSCKFSVTIPIEDLYIDSPEAKDYLLDYELFDVDRWPTATFNAEQCRLTGADSFVSEGTLTIRDQTHPLSFPFDLDVEIDGGLRFRLTSEVTIQRLVYGVGQGYWENTAEVPNDVTIEVDVYAVRQ</sequence>
<dbReference type="PANTHER" id="PTHR34406:SF1">
    <property type="entry name" value="PROTEIN YCEI"/>
    <property type="match status" value="1"/>
</dbReference>
<dbReference type="Pfam" id="PF04264">
    <property type="entry name" value="YceI"/>
    <property type="match status" value="1"/>
</dbReference>
<reference evidence="2" key="1">
    <citation type="submission" date="2018-05" db="EMBL/GenBank/DDBJ databases">
        <authorList>
            <person name="Lanie J.A."/>
            <person name="Ng W.-L."/>
            <person name="Kazmierczak K.M."/>
            <person name="Andrzejewski T.M."/>
            <person name="Davidsen T.M."/>
            <person name="Wayne K.J."/>
            <person name="Tettelin H."/>
            <person name="Glass J.I."/>
            <person name="Rusch D."/>
            <person name="Podicherti R."/>
            <person name="Tsui H.-C.T."/>
            <person name="Winkler M.E."/>
        </authorList>
    </citation>
    <scope>NUCLEOTIDE SEQUENCE</scope>
</reference>
<dbReference type="SMART" id="SM00867">
    <property type="entry name" value="YceI"/>
    <property type="match status" value="1"/>
</dbReference>
<protein>
    <recommendedName>
        <fullName evidence="1">Lipid/polyisoprenoid-binding YceI-like domain-containing protein</fullName>
    </recommendedName>
</protein>
<gene>
    <name evidence="2" type="ORF">METZ01_LOCUS18737</name>
</gene>
<name>A0A381PKA4_9ZZZZ</name>
<dbReference type="PANTHER" id="PTHR34406">
    <property type="entry name" value="PROTEIN YCEI"/>
    <property type="match status" value="1"/>
</dbReference>
<proteinExistence type="predicted"/>
<dbReference type="EMBL" id="UINC01000971">
    <property type="protein sequence ID" value="SUZ65883.1"/>
    <property type="molecule type" value="Genomic_DNA"/>
</dbReference>
<organism evidence="2">
    <name type="scientific">marine metagenome</name>
    <dbReference type="NCBI Taxonomy" id="408172"/>
    <lineage>
        <taxon>unclassified sequences</taxon>
        <taxon>metagenomes</taxon>
        <taxon>ecological metagenomes</taxon>
    </lineage>
</organism>
<evidence type="ECO:0000259" key="1">
    <source>
        <dbReference type="SMART" id="SM00867"/>
    </source>
</evidence>
<dbReference type="InterPro" id="IPR036761">
    <property type="entry name" value="TTHA0802/YceI-like_sf"/>
</dbReference>
<feature type="domain" description="Lipid/polyisoprenoid-binding YceI-like" evidence="1">
    <location>
        <begin position="25"/>
        <end position="188"/>
    </location>
</feature>
<accession>A0A381PKA4</accession>
<dbReference type="Gene3D" id="2.40.128.110">
    <property type="entry name" value="Lipid/polyisoprenoid-binding, YceI-like"/>
    <property type="match status" value="1"/>
</dbReference>
<evidence type="ECO:0000313" key="2">
    <source>
        <dbReference type="EMBL" id="SUZ65883.1"/>
    </source>
</evidence>
<dbReference type="SUPFAM" id="SSF101874">
    <property type="entry name" value="YceI-like"/>
    <property type="match status" value="1"/>
</dbReference>
<dbReference type="AlphaFoldDB" id="A0A381PKA4"/>